<dbReference type="InterPro" id="IPR009057">
    <property type="entry name" value="Homeodomain-like_sf"/>
</dbReference>
<evidence type="ECO:0000313" key="8">
    <source>
        <dbReference type="EMBL" id="EDV42074.1"/>
    </source>
</evidence>
<dbReference type="Gene3D" id="1.10.10.60">
    <property type="entry name" value="Homeodomain-like"/>
    <property type="match status" value="1"/>
</dbReference>
<dbReference type="OMA" id="YDYLQEF"/>
<dbReference type="KEGG" id="dan:6500580"/>
<name>B3M0Q9_DROAN</name>
<keyword evidence="9" id="KW-1185">Reference proteome</keyword>
<gene>
    <name evidence="8" type="primary">Dana\GF17797</name>
    <name evidence="8" type="synonym">dana_GLEANR_19060</name>
    <name evidence="8" type="ORF">GF17797</name>
</gene>
<evidence type="ECO:0000259" key="7">
    <source>
        <dbReference type="PROSITE" id="PS50071"/>
    </source>
</evidence>
<dbReference type="SMR" id="B3M0Q9"/>
<dbReference type="PROSITE" id="PS50071">
    <property type="entry name" value="HOMEOBOX_2"/>
    <property type="match status" value="1"/>
</dbReference>
<feature type="DNA-binding region" description="Homeobox" evidence="5">
    <location>
        <begin position="43"/>
        <end position="102"/>
    </location>
</feature>
<dbReference type="InParanoid" id="B3M0Q9"/>
<dbReference type="PANTHER" id="PTHR45664:SF12">
    <property type="entry name" value="PANCREAS_DUODENUM HOMEOBOX PROTEIN 1"/>
    <property type="match status" value="1"/>
</dbReference>
<dbReference type="Pfam" id="PF00046">
    <property type="entry name" value="Homeodomain"/>
    <property type="match status" value="1"/>
</dbReference>
<dbReference type="GO" id="GO:0000981">
    <property type="term" value="F:DNA-binding transcription factor activity, RNA polymerase II-specific"/>
    <property type="evidence" value="ECO:0007669"/>
    <property type="project" value="InterPro"/>
</dbReference>
<organism evidence="8 9">
    <name type="scientific">Drosophila ananassae</name>
    <name type="common">Fruit fly</name>
    <dbReference type="NCBI Taxonomy" id="7217"/>
    <lineage>
        <taxon>Eukaryota</taxon>
        <taxon>Metazoa</taxon>
        <taxon>Ecdysozoa</taxon>
        <taxon>Arthropoda</taxon>
        <taxon>Hexapoda</taxon>
        <taxon>Insecta</taxon>
        <taxon>Pterygota</taxon>
        <taxon>Neoptera</taxon>
        <taxon>Endopterygota</taxon>
        <taxon>Diptera</taxon>
        <taxon>Brachycera</taxon>
        <taxon>Muscomorpha</taxon>
        <taxon>Ephydroidea</taxon>
        <taxon>Drosophilidae</taxon>
        <taxon>Drosophila</taxon>
        <taxon>Sophophora</taxon>
    </lineage>
</organism>
<evidence type="ECO:0000256" key="3">
    <source>
        <dbReference type="ARBA" id="ARBA00023155"/>
    </source>
</evidence>
<dbReference type="Proteomes" id="UP000007801">
    <property type="component" value="Unassembled WGS sequence"/>
</dbReference>
<evidence type="ECO:0000256" key="5">
    <source>
        <dbReference type="PROSITE-ProRule" id="PRU00108"/>
    </source>
</evidence>
<dbReference type="PANTHER" id="PTHR45664">
    <property type="entry name" value="PROTEIN ZERKNUELLT 1-RELATED"/>
    <property type="match status" value="1"/>
</dbReference>
<sequence>MFFIENENVFVDNSLISDFVMQPCADLNMEAIPLAPTKSTEKCKRSRTAFTSHQLIELEREFHVNKYLARTRRIEIAQRLKLTERQVKIWFQNRRMKSKKLANKQVTKGMVTMSPAPPSLSIEDVFDDGLIVERLLQYANTNTEAVPLPQDVPPMLEQGQITPPYQEYDYLNEFCSAPMDFSQLPINGMEANWTSNWFDIEPTIPVPQNSAELIPNAYELDQYTKPFVPNLCWETNSSASVSTTSEEYLEVDYDFIQNLLDF</sequence>
<dbReference type="STRING" id="7217.B3M0Q9"/>
<dbReference type="InterPro" id="IPR001356">
    <property type="entry name" value="HD"/>
</dbReference>
<protein>
    <recommendedName>
        <fullName evidence="7">Homeobox domain-containing protein</fullName>
    </recommendedName>
</protein>
<dbReference type="EMBL" id="CH902617">
    <property type="protein sequence ID" value="EDV42074.1"/>
    <property type="molecule type" value="Genomic_DNA"/>
</dbReference>
<dbReference type="SMART" id="SM00389">
    <property type="entry name" value="HOX"/>
    <property type="match status" value="1"/>
</dbReference>
<dbReference type="InterPro" id="IPR020479">
    <property type="entry name" value="HD_metazoa"/>
</dbReference>
<dbReference type="eggNOG" id="KOG0489">
    <property type="taxonomic scope" value="Eukaryota"/>
</dbReference>
<evidence type="ECO:0000256" key="2">
    <source>
        <dbReference type="ARBA" id="ARBA00023125"/>
    </source>
</evidence>
<proteinExistence type="predicted"/>
<dbReference type="HOGENOM" id="CLU_1062711_0_0_1"/>
<feature type="domain" description="Homeobox" evidence="7">
    <location>
        <begin position="41"/>
        <end position="101"/>
    </location>
</feature>
<dbReference type="FunCoup" id="B3M0Q9">
    <property type="interactions" value="2"/>
</dbReference>
<dbReference type="PRINTS" id="PR00024">
    <property type="entry name" value="HOMEOBOX"/>
</dbReference>
<dbReference type="OrthoDB" id="6159439at2759"/>
<evidence type="ECO:0000256" key="4">
    <source>
        <dbReference type="ARBA" id="ARBA00023242"/>
    </source>
</evidence>
<dbReference type="GO" id="GO:0045944">
    <property type="term" value="P:positive regulation of transcription by RNA polymerase II"/>
    <property type="evidence" value="ECO:0007669"/>
    <property type="project" value="UniProtKB-ARBA"/>
</dbReference>
<dbReference type="PROSITE" id="PS00027">
    <property type="entry name" value="HOMEOBOX_1"/>
    <property type="match status" value="1"/>
</dbReference>
<dbReference type="GO" id="GO:0005634">
    <property type="term" value="C:nucleus"/>
    <property type="evidence" value="ECO:0007669"/>
    <property type="project" value="UniProtKB-SubCell"/>
</dbReference>
<accession>B3M0Q9</accession>
<dbReference type="SUPFAM" id="SSF46689">
    <property type="entry name" value="Homeodomain-like"/>
    <property type="match status" value="1"/>
</dbReference>
<dbReference type="PhylomeDB" id="B3M0Q9"/>
<keyword evidence="2 5" id="KW-0238">DNA-binding</keyword>
<evidence type="ECO:0000256" key="6">
    <source>
        <dbReference type="RuleBase" id="RU000682"/>
    </source>
</evidence>
<reference evidence="8 9" key="1">
    <citation type="journal article" date="2007" name="Nature">
        <title>Evolution of genes and genomes on the Drosophila phylogeny.</title>
        <authorList>
            <consortium name="Drosophila 12 Genomes Consortium"/>
            <person name="Clark A.G."/>
            <person name="Eisen M.B."/>
            <person name="Smith D.R."/>
            <person name="Bergman C.M."/>
            <person name="Oliver B."/>
            <person name="Markow T.A."/>
            <person name="Kaufman T.C."/>
            <person name="Kellis M."/>
            <person name="Gelbart W."/>
            <person name="Iyer V.N."/>
            <person name="Pollard D.A."/>
            <person name="Sackton T.B."/>
            <person name="Larracuente A.M."/>
            <person name="Singh N.D."/>
            <person name="Abad J.P."/>
            <person name="Abt D.N."/>
            <person name="Adryan B."/>
            <person name="Aguade M."/>
            <person name="Akashi H."/>
            <person name="Anderson W.W."/>
            <person name="Aquadro C.F."/>
            <person name="Ardell D.H."/>
            <person name="Arguello R."/>
            <person name="Artieri C.G."/>
            <person name="Barbash D.A."/>
            <person name="Barker D."/>
            <person name="Barsanti P."/>
            <person name="Batterham P."/>
            <person name="Batzoglou S."/>
            <person name="Begun D."/>
            <person name="Bhutkar A."/>
            <person name="Blanco E."/>
            <person name="Bosak S.A."/>
            <person name="Bradley R.K."/>
            <person name="Brand A.D."/>
            <person name="Brent M.R."/>
            <person name="Brooks A.N."/>
            <person name="Brown R.H."/>
            <person name="Butlin R.K."/>
            <person name="Caggese C."/>
            <person name="Calvi B.R."/>
            <person name="Bernardo de Carvalho A."/>
            <person name="Caspi A."/>
            <person name="Castrezana S."/>
            <person name="Celniker S.E."/>
            <person name="Chang J.L."/>
            <person name="Chapple C."/>
            <person name="Chatterji S."/>
            <person name="Chinwalla A."/>
            <person name="Civetta A."/>
            <person name="Clifton S.W."/>
            <person name="Comeron J.M."/>
            <person name="Costello J.C."/>
            <person name="Coyne J.A."/>
            <person name="Daub J."/>
            <person name="David R.G."/>
            <person name="Delcher A.L."/>
            <person name="Delehaunty K."/>
            <person name="Do C.B."/>
            <person name="Ebling H."/>
            <person name="Edwards K."/>
            <person name="Eickbush T."/>
            <person name="Evans J.D."/>
            <person name="Filipski A."/>
            <person name="Findeiss S."/>
            <person name="Freyhult E."/>
            <person name="Fulton L."/>
            <person name="Fulton R."/>
            <person name="Garcia A.C."/>
            <person name="Gardiner A."/>
            <person name="Garfield D.A."/>
            <person name="Garvin B.E."/>
            <person name="Gibson G."/>
            <person name="Gilbert D."/>
            <person name="Gnerre S."/>
            <person name="Godfrey J."/>
            <person name="Good R."/>
            <person name="Gotea V."/>
            <person name="Gravely B."/>
            <person name="Greenberg A.J."/>
            <person name="Griffiths-Jones S."/>
            <person name="Gross S."/>
            <person name="Guigo R."/>
            <person name="Gustafson E.A."/>
            <person name="Haerty W."/>
            <person name="Hahn M.W."/>
            <person name="Halligan D.L."/>
            <person name="Halpern A.L."/>
            <person name="Halter G.M."/>
            <person name="Han M.V."/>
            <person name="Heger A."/>
            <person name="Hillier L."/>
            <person name="Hinrichs A.S."/>
            <person name="Holmes I."/>
            <person name="Hoskins R.A."/>
            <person name="Hubisz M.J."/>
            <person name="Hultmark D."/>
            <person name="Huntley M.A."/>
            <person name="Jaffe D.B."/>
            <person name="Jagadeeshan S."/>
            <person name="Jeck W.R."/>
            <person name="Johnson J."/>
            <person name="Jones C.D."/>
            <person name="Jordan W.C."/>
            <person name="Karpen G.H."/>
            <person name="Kataoka E."/>
            <person name="Keightley P.D."/>
            <person name="Kheradpour P."/>
            <person name="Kirkness E.F."/>
            <person name="Koerich L.B."/>
            <person name="Kristiansen K."/>
            <person name="Kudrna D."/>
            <person name="Kulathinal R.J."/>
            <person name="Kumar S."/>
            <person name="Kwok R."/>
            <person name="Lander E."/>
            <person name="Langley C.H."/>
            <person name="Lapoint R."/>
            <person name="Lazzaro B.P."/>
            <person name="Lee S.J."/>
            <person name="Levesque L."/>
            <person name="Li R."/>
            <person name="Lin C.F."/>
            <person name="Lin M.F."/>
            <person name="Lindblad-Toh K."/>
            <person name="Llopart A."/>
            <person name="Long M."/>
            <person name="Low L."/>
            <person name="Lozovsky E."/>
            <person name="Lu J."/>
            <person name="Luo M."/>
            <person name="Machado C.A."/>
            <person name="Makalowski W."/>
            <person name="Marzo M."/>
            <person name="Matsuda M."/>
            <person name="Matzkin L."/>
            <person name="McAllister B."/>
            <person name="McBride C.S."/>
            <person name="McKernan B."/>
            <person name="McKernan K."/>
            <person name="Mendez-Lago M."/>
            <person name="Minx P."/>
            <person name="Mollenhauer M.U."/>
            <person name="Montooth K."/>
            <person name="Mount S.M."/>
            <person name="Mu X."/>
            <person name="Myers E."/>
            <person name="Negre B."/>
            <person name="Newfeld S."/>
            <person name="Nielsen R."/>
            <person name="Noor M.A."/>
            <person name="O'Grady P."/>
            <person name="Pachter L."/>
            <person name="Papaceit M."/>
            <person name="Parisi M.J."/>
            <person name="Parisi M."/>
            <person name="Parts L."/>
            <person name="Pedersen J.S."/>
            <person name="Pesole G."/>
            <person name="Phillippy A.M."/>
            <person name="Ponting C.P."/>
            <person name="Pop M."/>
            <person name="Porcelli D."/>
            <person name="Powell J.R."/>
            <person name="Prohaska S."/>
            <person name="Pruitt K."/>
            <person name="Puig M."/>
            <person name="Quesneville H."/>
            <person name="Ram K.R."/>
            <person name="Rand D."/>
            <person name="Rasmussen M.D."/>
            <person name="Reed L.K."/>
            <person name="Reenan R."/>
            <person name="Reily A."/>
            <person name="Remington K.A."/>
            <person name="Rieger T.T."/>
            <person name="Ritchie M.G."/>
            <person name="Robin C."/>
            <person name="Rogers Y.H."/>
            <person name="Rohde C."/>
            <person name="Rozas J."/>
            <person name="Rubenfield M.J."/>
            <person name="Ruiz A."/>
            <person name="Russo S."/>
            <person name="Salzberg S.L."/>
            <person name="Sanchez-Gracia A."/>
            <person name="Saranga D.J."/>
            <person name="Sato H."/>
            <person name="Schaeffer S.W."/>
            <person name="Schatz M.C."/>
            <person name="Schlenke T."/>
            <person name="Schwartz R."/>
            <person name="Segarra C."/>
            <person name="Singh R.S."/>
            <person name="Sirot L."/>
            <person name="Sirota M."/>
            <person name="Sisneros N.B."/>
            <person name="Smith C.D."/>
            <person name="Smith T.F."/>
            <person name="Spieth J."/>
            <person name="Stage D.E."/>
            <person name="Stark A."/>
            <person name="Stephan W."/>
            <person name="Strausberg R.L."/>
            <person name="Strempel S."/>
            <person name="Sturgill D."/>
            <person name="Sutton G."/>
            <person name="Sutton G.G."/>
            <person name="Tao W."/>
            <person name="Teichmann S."/>
            <person name="Tobari Y.N."/>
            <person name="Tomimura Y."/>
            <person name="Tsolas J.M."/>
            <person name="Valente V.L."/>
            <person name="Venter E."/>
            <person name="Venter J.C."/>
            <person name="Vicario S."/>
            <person name="Vieira F.G."/>
            <person name="Vilella A.J."/>
            <person name="Villasante A."/>
            <person name="Walenz B."/>
            <person name="Wang J."/>
            <person name="Wasserman M."/>
            <person name="Watts T."/>
            <person name="Wilson D."/>
            <person name="Wilson R.K."/>
            <person name="Wing R.A."/>
            <person name="Wolfner M.F."/>
            <person name="Wong A."/>
            <person name="Wong G.K."/>
            <person name="Wu C.I."/>
            <person name="Wu G."/>
            <person name="Yamamoto D."/>
            <person name="Yang H.P."/>
            <person name="Yang S.P."/>
            <person name="Yorke J.A."/>
            <person name="Yoshida K."/>
            <person name="Zdobnov E."/>
            <person name="Zhang P."/>
            <person name="Zhang Y."/>
            <person name="Zimin A.V."/>
            <person name="Baldwin J."/>
            <person name="Abdouelleil A."/>
            <person name="Abdulkadir J."/>
            <person name="Abebe A."/>
            <person name="Abera B."/>
            <person name="Abreu J."/>
            <person name="Acer S.C."/>
            <person name="Aftuck L."/>
            <person name="Alexander A."/>
            <person name="An P."/>
            <person name="Anderson E."/>
            <person name="Anderson S."/>
            <person name="Arachi H."/>
            <person name="Azer M."/>
            <person name="Bachantsang P."/>
            <person name="Barry A."/>
            <person name="Bayul T."/>
            <person name="Berlin A."/>
            <person name="Bessette D."/>
            <person name="Bloom T."/>
            <person name="Blye J."/>
            <person name="Boguslavskiy L."/>
            <person name="Bonnet C."/>
            <person name="Boukhgalter B."/>
            <person name="Bourzgui I."/>
            <person name="Brown A."/>
            <person name="Cahill P."/>
            <person name="Channer S."/>
            <person name="Cheshatsang Y."/>
            <person name="Chuda L."/>
            <person name="Citroen M."/>
            <person name="Collymore A."/>
            <person name="Cooke P."/>
            <person name="Costello M."/>
            <person name="D'Aco K."/>
            <person name="Daza R."/>
            <person name="De Haan G."/>
            <person name="DeGray S."/>
            <person name="DeMaso C."/>
            <person name="Dhargay N."/>
            <person name="Dooley K."/>
            <person name="Dooley E."/>
            <person name="Doricent M."/>
            <person name="Dorje P."/>
            <person name="Dorjee K."/>
            <person name="Dupes A."/>
            <person name="Elong R."/>
            <person name="Falk J."/>
            <person name="Farina A."/>
            <person name="Faro S."/>
            <person name="Ferguson D."/>
            <person name="Fisher S."/>
            <person name="Foley C.D."/>
            <person name="Franke A."/>
            <person name="Friedrich D."/>
            <person name="Gadbois L."/>
            <person name="Gearin G."/>
            <person name="Gearin C.R."/>
            <person name="Giannoukos G."/>
            <person name="Goode T."/>
            <person name="Graham J."/>
            <person name="Grandbois E."/>
            <person name="Grewal S."/>
            <person name="Gyaltsen K."/>
            <person name="Hafez N."/>
            <person name="Hagos B."/>
            <person name="Hall J."/>
            <person name="Henson C."/>
            <person name="Hollinger A."/>
            <person name="Honan T."/>
            <person name="Huard M.D."/>
            <person name="Hughes L."/>
            <person name="Hurhula B."/>
            <person name="Husby M.E."/>
            <person name="Kamat A."/>
            <person name="Kanga B."/>
            <person name="Kashin S."/>
            <person name="Khazanovich D."/>
            <person name="Kisner P."/>
            <person name="Lance K."/>
            <person name="Lara M."/>
            <person name="Lee W."/>
            <person name="Lennon N."/>
            <person name="Letendre F."/>
            <person name="LeVine R."/>
            <person name="Lipovsky A."/>
            <person name="Liu X."/>
            <person name="Liu J."/>
            <person name="Liu S."/>
            <person name="Lokyitsang T."/>
            <person name="Lokyitsang Y."/>
            <person name="Lubonja R."/>
            <person name="Lui A."/>
            <person name="MacDonald P."/>
            <person name="Magnisalis V."/>
            <person name="Maru K."/>
            <person name="Matthews C."/>
            <person name="McCusker W."/>
            <person name="McDonough S."/>
            <person name="Mehta T."/>
            <person name="Meldrim J."/>
            <person name="Meneus L."/>
            <person name="Mihai O."/>
            <person name="Mihalev A."/>
            <person name="Mihova T."/>
            <person name="Mittelman R."/>
            <person name="Mlenga V."/>
            <person name="Montmayeur A."/>
            <person name="Mulrain L."/>
            <person name="Navidi A."/>
            <person name="Naylor J."/>
            <person name="Negash T."/>
            <person name="Nguyen T."/>
            <person name="Nguyen N."/>
            <person name="Nicol R."/>
            <person name="Norbu C."/>
            <person name="Norbu N."/>
            <person name="Novod N."/>
            <person name="O'Neill B."/>
            <person name="Osman S."/>
            <person name="Markiewicz E."/>
            <person name="Oyono O.L."/>
            <person name="Patti C."/>
            <person name="Phunkhang P."/>
            <person name="Pierre F."/>
            <person name="Priest M."/>
            <person name="Raghuraman S."/>
            <person name="Rege F."/>
            <person name="Reyes R."/>
            <person name="Rise C."/>
            <person name="Rogov P."/>
            <person name="Ross K."/>
            <person name="Ryan E."/>
            <person name="Settipalli S."/>
            <person name="Shea T."/>
            <person name="Sherpa N."/>
            <person name="Shi L."/>
            <person name="Shih D."/>
            <person name="Sparrow T."/>
            <person name="Spaulding J."/>
            <person name="Stalker J."/>
            <person name="Stange-Thomann N."/>
            <person name="Stavropoulos S."/>
            <person name="Stone C."/>
            <person name="Strader C."/>
            <person name="Tesfaye S."/>
            <person name="Thomson T."/>
            <person name="Thoulutsang Y."/>
            <person name="Thoulutsang D."/>
            <person name="Topham K."/>
            <person name="Topping I."/>
            <person name="Tsamla T."/>
            <person name="Vassiliev H."/>
            <person name="Vo A."/>
            <person name="Wangchuk T."/>
            <person name="Wangdi T."/>
            <person name="Weiand M."/>
            <person name="Wilkinson J."/>
            <person name="Wilson A."/>
            <person name="Yadav S."/>
            <person name="Young G."/>
            <person name="Yu Q."/>
            <person name="Zembek L."/>
            <person name="Zhong D."/>
            <person name="Zimmer A."/>
            <person name="Zwirko Z."/>
            <person name="Jaffe D.B."/>
            <person name="Alvarez P."/>
            <person name="Brockman W."/>
            <person name="Butler J."/>
            <person name="Chin C."/>
            <person name="Gnerre S."/>
            <person name="Grabherr M."/>
            <person name="Kleber M."/>
            <person name="Mauceli E."/>
            <person name="MacCallum I."/>
        </authorList>
    </citation>
    <scope>NUCLEOTIDE SEQUENCE [LARGE SCALE GENOMIC DNA]</scope>
    <source>
        <strain evidence="9">Tucson 14024-0371.13</strain>
    </source>
</reference>
<dbReference type="InterPro" id="IPR017970">
    <property type="entry name" value="Homeobox_CS"/>
</dbReference>
<dbReference type="AlphaFoldDB" id="B3M0Q9"/>
<keyword evidence="4 5" id="KW-0539">Nucleus</keyword>
<dbReference type="GeneID" id="6500580"/>
<comment type="subcellular location">
    <subcellularLocation>
        <location evidence="1 5 6">Nucleus</location>
    </subcellularLocation>
</comment>
<evidence type="ECO:0000313" key="9">
    <source>
        <dbReference type="Proteomes" id="UP000007801"/>
    </source>
</evidence>
<keyword evidence="3 5" id="KW-0371">Homeobox</keyword>
<dbReference type="CDD" id="cd00086">
    <property type="entry name" value="homeodomain"/>
    <property type="match status" value="1"/>
</dbReference>
<evidence type="ECO:0000256" key="1">
    <source>
        <dbReference type="ARBA" id="ARBA00004123"/>
    </source>
</evidence>
<dbReference type="GO" id="GO:0000978">
    <property type="term" value="F:RNA polymerase II cis-regulatory region sequence-specific DNA binding"/>
    <property type="evidence" value="ECO:0007669"/>
    <property type="project" value="TreeGrafter"/>
</dbReference>